<dbReference type="Gene3D" id="3.40.50.300">
    <property type="entry name" value="P-loop containing nucleotide triphosphate hydrolases"/>
    <property type="match status" value="1"/>
</dbReference>
<keyword evidence="2" id="KW-0175">Coiled coil</keyword>
<dbReference type="InterPro" id="IPR030383">
    <property type="entry name" value="G_VLIG_dom"/>
</dbReference>
<evidence type="ECO:0000256" key="2">
    <source>
        <dbReference type="SAM" id="Coils"/>
    </source>
</evidence>
<evidence type="ECO:0000259" key="5">
    <source>
        <dbReference type="PROSITE" id="PS51717"/>
    </source>
</evidence>
<protein>
    <submittedName>
        <fullName evidence="6">Interferon-induced very large GTPase 1</fullName>
    </submittedName>
</protein>
<dbReference type="InterPro" id="IPR057365">
    <property type="entry name" value="URGCP"/>
</dbReference>
<dbReference type="PROSITE" id="PS50853">
    <property type="entry name" value="FN3"/>
    <property type="match status" value="1"/>
</dbReference>
<dbReference type="PROSITE" id="PS51717">
    <property type="entry name" value="G_VLIG"/>
    <property type="match status" value="1"/>
</dbReference>
<proteinExistence type="evidence at transcript level"/>
<dbReference type="InterPro" id="IPR036116">
    <property type="entry name" value="FN3_sf"/>
</dbReference>
<evidence type="ECO:0000313" key="6">
    <source>
        <dbReference type="EMBL" id="CDG69181.1"/>
    </source>
</evidence>
<sequence>MSSLILVMNVSSTSEIYHTESWIQNLKSQGVFEQLKLSVFSGLDNLAEHPTFLKKSEEFQKSINLIIVLEKVTKIEKISPSLLKCCNFSDLLSNNNASHIIVGVKYGWRTIINIDLKRDHDKETGLNELNAFVKKILSSAEIEKYSNSELQMAKKVKWKINYGGVETVSSEFEDILKLCNKFDKGTEAKEAPTTVFLVSMPNILYQSVDTNFSLTKKFNNADYIFDTIVKLNDLCKLPCLVSFPLFKQEIVRCVKILGKKISESDIIIKILKTSSVPSLSLQLFLEKWLNKTNDIAAFLSKTLKLFTNINIGSTNKEILNGKKDIIFILAINTIITNDTFIQELQSYKSHNVISKTSYISSNSETFSVAFETAKSFNKFAIANKDRKGLAFFCTEDISLQGKNENSSPIEIKLFKNGIQQTCPTLPTKPENFTIKEISCETVSITWNKPKKGAEYVTRYLITAKENDSSIREWSQKANNNDAMQLTLEKLSCNSTYCIILQGVTNFGVTPSQQTKITTLSADLPKNMRLSVFNKNTSPSFEEIIAKVKHMLKKMYFVLKQENEKLVTFNEVNGITINLLKMLKLHKNISIADLFESIFCQYGYNSETKSFERPDSDSFLKMLDNINFALDKLKDENMFEEVLENRILSALQELSLYPNLSYQENALLQKSWCPIETTSDNNKFVIAEKKDNFKIINKKLPFVMPKPLKKTKSKSNHSYSDFFEKDPAHKYHMEDVFSVDIFNFNDTNETEKQLKFLRQLLSLDFHCRDQTRSQCAKKTSIQECNDEDDFFAQVTKKNSSPQQSRKENSSTDLIQKTLFNCDDFLLQDVFEKMTSCQLAVPILTSRDSNFFFNLWGMRTVKKKWVTAIPKQVAHDEFISGAQMGTISFCRIGENKLSLSKSILANLFLSSAQGWPEHSYFLHRGIDSVQKLNRGCIEACWYCPEGRPREHLKDIHAIYNLRGDVRDNMKQFKFLLSVSYVLVIIIENTALNEEEIDSLKFFDGWVILINLAQEGISTTKNKKVCLYAQNINQNILSQTLIEYIPPVSQKLNSLENQADLALSFGFLIDEMNVDCKTGKKAAEEFINQIKKYDLDSLKSFVVPLQGSDWIEWATIDKEESRHQYRGDADPQQYSSKLRDKKKQLRKSQLKKGLSQEIEFFLKKMLQFRNTCIQRYFIQWCQIELNAMSEKYLPKILSDFNSSAKQLSSLIKQLETQKKCSKDNMNENVMQQLITEEKKKINILSEKFKNASFGIENIFREMGQVYESYEEENQNKIVSDLPILMAELFLIGYPLEIMDGDAVHVPLVWIQKVFMEVKKKIGNVNVFVLSILGIQSSGKSTFLNTMFGSKFAVSSGRCTKGVFIQLVSVSQNLRQKMNCDYFIIMDSEGLRSPEMTDSFRHDNEIATLVTCLANATIINFWGQTFSKEMSDIVQIAAHAYIRMKKIEIKSSFHMIFAGVPDINAKEKNRLGVKKILDELNIMILKIANDEGRIDILSGLSSIFPLIHEQLDKLDFPEFFPALWQGSMNTPEPRYGEIVQELKNSICDALIKYQNTTLRTQPIQEFIARLSDIWEAIKQENFVFGFKNSHAIIVFGEVQRLYDKELAQLRKSFYELSYQVAEEFFQENTELKNEYEGFRIYNRKFEQQVLPKIELLQEKVKENLRAHVFKMPDPDLAATHLSTFFVDMTKKVTIWLEKEKEIKNEKINSICQNEKITPIKRQQYRKKCLMEARKIASDLKNKSGISIDKTIVIKEFENMFQQWMLEACNYDKNSYKSLDSLYVKTWYDSLNILTQKLHLLHPKSDLELFNKVDSYFNSIKKIEENDEKSLFNIHLTSQSDITLTSCRIKQIYKNFVKQDWHNDLKEANSKLNLIIEKVKSIIKDSREKSATNFSYSEVIADILHQSHEDILKPLSNNFEFSKAFKFEFLIKIFGASVKKMALLRQEHSKIHSYAKYLDNQKSDLFNEFQTECHAADSDARAGERFINFTFCKIIENQVKLSIGPLVFDSIICRPQFNMKNEMMYYILKELIKAPYSQVQSFINDYNTYVKNWIKKEVTKHCLKNNFLTNCINNKIKSIVLLISDILRNIETSAIHTNPKSWWEAVNEKMKAKEILYQVNYFYFFYFLFNNIN</sequence>
<evidence type="ECO:0000256" key="1">
    <source>
        <dbReference type="ARBA" id="ARBA00006828"/>
    </source>
</evidence>
<dbReference type="Gene3D" id="2.60.40.10">
    <property type="entry name" value="Immunoglobulins"/>
    <property type="match status" value="1"/>
</dbReference>
<evidence type="ECO:0000259" key="4">
    <source>
        <dbReference type="PROSITE" id="PS50853"/>
    </source>
</evidence>
<dbReference type="InterPro" id="IPR027417">
    <property type="entry name" value="P-loop_NTPase"/>
</dbReference>
<dbReference type="InterPro" id="IPR003961">
    <property type="entry name" value="FN3_dom"/>
</dbReference>
<dbReference type="SUPFAM" id="SSF49265">
    <property type="entry name" value="Fibronectin type III"/>
    <property type="match status" value="1"/>
</dbReference>
<dbReference type="OrthoDB" id="1597724at2759"/>
<feature type="non-terminal residue" evidence="6">
    <location>
        <position position="2128"/>
    </location>
</feature>
<feature type="non-terminal residue" evidence="6">
    <location>
        <position position="1"/>
    </location>
</feature>
<dbReference type="InterPro" id="IPR013783">
    <property type="entry name" value="Ig-like_fold"/>
</dbReference>
<dbReference type="CDD" id="cd00063">
    <property type="entry name" value="FN3"/>
    <property type="match status" value="1"/>
</dbReference>
<accession>T2MAV1</accession>
<feature type="region of interest" description="Disordered" evidence="3">
    <location>
        <begin position="1119"/>
        <end position="1138"/>
    </location>
</feature>
<dbReference type="Pfam" id="PF25683">
    <property type="entry name" value="URGCP_GTPase"/>
    <property type="match status" value="1"/>
</dbReference>
<dbReference type="Pfam" id="PF25496">
    <property type="entry name" value="URGCP"/>
    <property type="match status" value="1"/>
</dbReference>
<dbReference type="InterPro" id="IPR052986">
    <property type="entry name" value="VLIG_GTPase"/>
</dbReference>
<feature type="coiled-coil region" evidence="2">
    <location>
        <begin position="1194"/>
        <end position="1221"/>
    </location>
</feature>
<feature type="domain" description="VLIG-type G" evidence="5">
    <location>
        <begin position="1320"/>
        <end position="1567"/>
    </location>
</feature>
<dbReference type="GO" id="GO:0005525">
    <property type="term" value="F:GTP binding"/>
    <property type="evidence" value="ECO:0007669"/>
    <property type="project" value="InterPro"/>
</dbReference>
<dbReference type="PANTHER" id="PTHR14819">
    <property type="entry name" value="GTP-BINDING"/>
    <property type="match status" value="1"/>
</dbReference>
<gene>
    <name evidence="6" type="primary">GVINP1</name>
</gene>
<dbReference type="PANTHER" id="PTHR14819:SF25">
    <property type="entry name" value="CHROMOSOME UNDETERMINED SCAFFOLD_52, WHOLE GENOME SHOTGUN SEQUENCE"/>
    <property type="match status" value="1"/>
</dbReference>
<name>T2MAV1_HYDVU</name>
<organism evidence="6">
    <name type="scientific">Hydra vulgaris</name>
    <name type="common">Hydra</name>
    <name type="synonym">Hydra attenuata</name>
    <dbReference type="NCBI Taxonomy" id="6087"/>
    <lineage>
        <taxon>Eukaryota</taxon>
        <taxon>Metazoa</taxon>
        <taxon>Cnidaria</taxon>
        <taxon>Hydrozoa</taxon>
        <taxon>Hydroidolina</taxon>
        <taxon>Anthoathecata</taxon>
        <taxon>Aplanulata</taxon>
        <taxon>Hydridae</taxon>
        <taxon>Hydra</taxon>
    </lineage>
</organism>
<feature type="domain" description="Fibronectin type-III" evidence="4">
    <location>
        <begin position="428"/>
        <end position="521"/>
    </location>
</feature>
<reference evidence="6" key="1">
    <citation type="journal article" date="2013" name="Genome Biol. Evol.">
        <title>Punctuated emergences of genetic and phenotypic innovations in eumetazoan, bilaterian, euteleostome, and hominidae ancestors.</title>
        <authorList>
            <person name="Wenger Y."/>
            <person name="Galliot B."/>
        </authorList>
    </citation>
    <scope>NUCLEOTIDE SEQUENCE</scope>
    <source>
        <tissue evidence="6">Whole animals</tissue>
    </source>
</reference>
<comment type="similarity">
    <text evidence="1">Belongs to the TRAFAC class dynamin-like GTPase superfamily. Very large inducible GTPase (VLIG) family.</text>
</comment>
<dbReference type="Pfam" id="PF00041">
    <property type="entry name" value="fn3"/>
    <property type="match status" value="1"/>
</dbReference>
<dbReference type="SUPFAM" id="SSF52540">
    <property type="entry name" value="P-loop containing nucleoside triphosphate hydrolases"/>
    <property type="match status" value="1"/>
</dbReference>
<dbReference type="SMART" id="SM00060">
    <property type="entry name" value="FN3"/>
    <property type="match status" value="1"/>
</dbReference>
<evidence type="ECO:0000256" key="3">
    <source>
        <dbReference type="SAM" id="MobiDB-lite"/>
    </source>
</evidence>
<dbReference type="EMBL" id="HAAD01002949">
    <property type="protein sequence ID" value="CDG69181.1"/>
    <property type="molecule type" value="mRNA"/>
</dbReference>